<gene>
    <name evidence="1" type="ORF">LCGC14_1810900</name>
</gene>
<dbReference type="AlphaFoldDB" id="A0A0F9JLJ3"/>
<reference evidence="1" key="1">
    <citation type="journal article" date="2015" name="Nature">
        <title>Complex archaea that bridge the gap between prokaryotes and eukaryotes.</title>
        <authorList>
            <person name="Spang A."/>
            <person name="Saw J.H."/>
            <person name="Jorgensen S.L."/>
            <person name="Zaremba-Niedzwiedzka K."/>
            <person name="Martijn J."/>
            <person name="Lind A.E."/>
            <person name="van Eijk R."/>
            <person name="Schleper C."/>
            <person name="Guy L."/>
            <person name="Ettema T.J."/>
        </authorList>
    </citation>
    <scope>NUCLEOTIDE SEQUENCE</scope>
</reference>
<protein>
    <submittedName>
        <fullName evidence="1">Uncharacterized protein</fullName>
    </submittedName>
</protein>
<organism evidence="1">
    <name type="scientific">marine sediment metagenome</name>
    <dbReference type="NCBI Taxonomy" id="412755"/>
    <lineage>
        <taxon>unclassified sequences</taxon>
        <taxon>metagenomes</taxon>
        <taxon>ecological metagenomes</taxon>
    </lineage>
</organism>
<accession>A0A0F9JLJ3</accession>
<feature type="non-terminal residue" evidence="1">
    <location>
        <position position="49"/>
    </location>
</feature>
<proteinExistence type="predicted"/>
<sequence>MFLSLILKLNQIALAMENTDIEKSKAFIVVEIIEYIPNAVVIKTIIKKT</sequence>
<comment type="caution">
    <text evidence="1">The sequence shown here is derived from an EMBL/GenBank/DDBJ whole genome shotgun (WGS) entry which is preliminary data.</text>
</comment>
<evidence type="ECO:0000313" key="1">
    <source>
        <dbReference type="EMBL" id="KKL99792.1"/>
    </source>
</evidence>
<dbReference type="EMBL" id="LAZR01017588">
    <property type="protein sequence ID" value="KKL99792.1"/>
    <property type="molecule type" value="Genomic_DNA"/>
</dbReference>
<name>A0A0F9JLJ3_9ZZZZ</name>